<proteinExistence type="predicted"/>
<organism evidence="1 2">
    <name type="scientific">Paraburkholderia humisilvae</name>
    <dbReference type="NCBI Taxonomy" id="627669"/>
    <lineage>
        <taxon>Bacteria</taxon>
        <taxon>Pseudomonadati</taxon>
        <taxon>Pseudomonadota</taxon>
        <taxon>Betaproteobacteria</taxon>
        <taxon>Burkholderiales</taxon>
        <taxon>Burkholderiaceae</taxon>
        <taxon>Paraburkholderia</taxon>
    </lineage>
</organism>
<protein>
    <submittedName>
        <fullName evidence="1">Uncharacterized protein</fullName>
    </submittedName>
</protein>
<dbReference type="EMBL" id="CADIKH010000139">
    <property type="protein sequence ID" value="CAB3774611.1"/>
    <property type="molecule type" value="Genomic_DNA"/>
</dbReference>
<gene>
    <name evidence="1" type="ORF">LMG29542_07989</name>
</gene>
<reference evidence="1 2" key="1">
    <citation type="submission" date="2020-04" db="EMBL/GenBank/DDBJ databases">
        <authorList>
            <person name="De Canck E."/>
        </authorList>
    </citation>
    <scope>NUCLEOTIDE SEQUENCE [LARGE SCALE GENOMIC DNA]</scope>
    <source>
        <strain evidence="1 2">LMG 29542</strain>
    </source>
</reference>
<keyword evidence="2" id="KW-1185">Reference proteome</keyword>
<dbReference type="Proteomes" id="UP000494363">
    <property type="component" value="Unassembled WGS sequence"/>
</dbReference>
<name>A0A6J5F9Y5_9BURK</name>
<accession>A0A6J5F9Y5</accession>
<sequence length="148" mass="16064">MSSVNFGLLPGYYQGAANLFDGDGTKATNSLRLQTGTNIYGGDRTKILNALKLNMDTMGTENPYIFDRALPGRGKVISMADLDKWANQSPNGQSQSDFNRSELARAVQADPGLFNSLDPLNHHFIGMPEINEALNQQAPLETGTIGIF</sequence>
<dbReference type="AlphaFoldDB" id="A0A6J5F9Y5"/>
<evidence type="ECO:0000313" key="2">
    <source>
        <dbReference type="Proteomes" id="UP000494363"/>
    </source>
</evidence>
<evidence type="ECO:0000313" key="1">
    <source>
        <dbReference type="EMBL" id="CAB3774611.1"/>
    </source>
</evidence>